<dbReference type="SUPFAM" id="SSF53955">
    <property type="entry name" value="Lysozyme-like"/>
    <property type="match status" value="1"/>
</dbReference>
<sequence>MRAITRVARRSSSVLLAGALVAGAGSLAANAAGPDLLRSSDPTTVKLKVGSRDADPVDTDATRARGVLEQNGVELSRLDQIDLFRNGRLVQDKDRRELRDGDLVKVVRVWHREHVHTARWEPKTRTKHVTSLPPGKRKVVKKGRVGIRKVHVRAEVHNGRVVDRQIRKHWERRPLPRVVLVGSRLNWAALANCESGGNPRAVNPAGYYGLYQFDLGTWRSVGGSGMPHHASAGEQTHRAQILYSQRGRSPWPNCGRYL</sequence>
<feature type="chain" id="PRO_5045574502" evidence="4">
    <location>
        <begin position="32"/>
        <end position="258"/>
    </location>
</feature>
<keyword evidence="2 4" id="KW-0732">Signal</keyword>
<evidence type="ECO:0000256" key="1">
    <source>
        <dbReference type="ARBA" id="ARBA00010830"/>
    </source>
</evidence>
<dbReference type="InterPro" id="IPR023346">
    <property type="entry name" value="Lysozyme-like_dom_sf"/>
</dbReference>
<evidence type="ECO:0000256" key="4">
    <source>
        <dbReference type="SAM" id="SignalP"/>
    </source>
</evidence>
<name>A0ABW0N0D1_9ACTN</name>
<protein>
    <submittedName>
        <fullName evidence="6">Transglycosylase family protein</fullName>
    </submittedName>
</protein>
<evidence type="ECO:0000256" key="3">
    <source>
        <dbReference type="ARBA" id="ARBA00022801"/>
    </source>
</evidence>
<dbReference type="CDD" id="cd13925">
    <property type="entry name" value="RPF"/>
    <property type="match status" value="1"/>
</dbReference>
<feature type="signal peptide" evidence="4">
    <location>
        <begin position="1"/>
        <end position="31"/>
    </location>
</feature>
<evidence type="ECO:0000256" key="2">
    <source>
        <dbReference type="ARBA" id="ARBA00022729"/>
    </source>
</evidence>
<keyword evidence="7" id="KW-1185">Reference proteome</keyword>
<dbReference type="InterPro" id="IPR010618">
    <property type="entry name" value="RPF"/>
</dbReference>
<comment type="caution">
    <text evidence="6">The sequence shown here is derived from an EMBL/GenBank/DDBJ whole genome shotgun (WGS) entry which is preliminary data.</text>
</comment>
<reference evidence="7" key="1">
    <citation type="journal article" date="2019" name="Int. J. Syst. Evol. Microbiol.">
        <title>The Global Catalogue of Microorganisms (GCM) 10K type strain sequencing project: providing services to taxonomists for standard genome sequencing and annotation.</title>
        <authorList>
            <consortium name="The Broad Institute Genomics Platform"/>
            <consortium name="The Broad Institute Genome Sequencing Center for Infectious Disease"/>
            <person name="Wu L."/>
            <person name="Ma J."/>
        </authorList>
    </citation>
    <scope>NUCLEOTIDE SEQUENCE [LARGE SCALE GENOMIC DNA]</scope>
    <source>
        <strain evidence="7">KACC 13778</strain>
    </source>
</reference>
<feature type="domain" description="G5" evidence="5">
    <location>
        <begin position="106"/>
        <end position="185"/>
    </location>
</feature>
<dbReference type="EMBL" id="JBHSMD010000002">
    <property type="protein sequence ID" value="MFC5493346.1"/>
    <property type="molecule type" value="Genomic_DNA"/>
</dbReference>
<dbReference type="Proteomes" id="UP001595956">
    <property type="component" value="Unassembled WGS sequence"/>
</dbReference>
<gene>
    <name evidence="6" type="ORF">ACFPKY_09550</name>
</gene>
<dbReference type="Gene3D" id="1.10.530.10">
    <property type="match status" value="1"/>
</dbReference>
<dbReference type="Pfam" id="PF07501">
    <property type="entry name" value="G5"/>
    <property type="match status" value="1"/>
</dbReference>
<proteinExistence type="inferred from homology"/>
<evidence type="ECO:0000313" key="7">
    <source>
        <dbReference type="Proteomes" id="UP001595956"/>
    </source>
</evidence>
<dbReference type="Gene3D" id="2.20.230.10">
    <property type="entry name" value="Resuscitation-promoting factor rpfb"/>
    <property type="match status" value="1"/>
</dbReference>
<dbReference type="InterPro" id="IPR011098">
    <property type="entry name" value="G5_dom"/>
</dbReference>
<dbReference type="Pfam" id="PF06737">
    <property type="entry name" value="Transglycosylas"/>
    <property type="match status" value="1"/>
</dbReference>
<organism evidence="6 7">
    <name type="scientific">Nocardioides caricicola</name>
    <dbReference type="NCBI Taxonomy" id="634770"/>
    <lineage>
        <taxon>Bacteria</taxon>
        <taxon>Bacillati</taxon>
        <taxon>Actinomycetota</taxon>
        <taxon>Actinomycetes</taxon>
        <taxon>Propionibacteriales</taxon>
        <taxon>Nocardioidaceae</taxon>
        <taxon>Nocardioides</taxon>
    </lineage>
</organism>
<comment type="similarity">
    <text evidence="1">Belongs to the transglycosylase family. Rpf subfamily.</text>
</comment>
<evidence type="ECO:0000313" key="6">
    <source>
        <dbReference type="EMBL" id="MFC5493346.1"/>
    </source>
</evidence>
<keyword evidence="3" id="KW-0378">Hydrolase</keyword>
<accession>A0ABW0N0D1</accession>
<evidence type="ECO:0000259" key="5">
    <source>
        <dbReference type="PROSITE" id="PS51109"/>
    </source>
</evidence>
<dbReference type="RefSeq" id="WP_345172377.1">
    <property type="nucleotide sequence ID" value="NZ_BAABFQ010000003.1"/>
</dbReference>
<dbReference type="SMART" id="SM01208">
    <property type="entry name" value="G5"/>
    <property type="match status" value="1"/>
</dbReference>
<dbReference type="PROSITE" id="PS51109">
    <property type="entry name" value="G5"/>
    <property type="match status" value="1"/>
</dbReference>